<keyword evidence="3" id="KW-1185">Reference proteome</keyword>
<accession>A0ABR4C6G2</accession>
<gene>
    <name evidence="2" type="ORF">VTL71DRAFT_3197</name>
</gene>
<proteinExistence type="predicted"/>
<reference evidence="2 3" key="1">
    <citation type="journal article" date="2024" name="Commun. Biol.">
        <title>Comparative genomic analysis of thermophilic fungi reveals convergent evolutionary adaptations and gene losses.</title>
        <authorList>
            <person name="Steindorff A.S."/>
            <person name="Aguilar-Pontes M.V."/>
            <person name="Robinson A.J."/>
            <person name="Andreopoulos B."/>
            <person name="LaButti K."/>
            <person name="Kuo A."/>
            <person name="Mondo S."/>
            <person name="Riley R."/>
            <person name="Otillar R."/>
            <person name="Haridas S."/>
            <person name="Lipzen A."/>
            <person name="Grimwood J."/>
            <person name="Schmutz J."/>
            <person name="Clum A."/>
            <person name="Reid I.D."/>
            <person name="Moisan M.C."/>
            <person name="Butler G."/>
            <person name="Nguyen T.T.M."/>
            <person name="Dewar K."/>
            <person name="Conant G."/>
            <person name="Drula E."/>
            <person name="Henrissat B."/>
            <person name="Hansel C."/>
            <person name="Singer S."/>
            <person name="Hutchinson M.I."/>
            <person name="de Vries R.P."/>
            <person name="Natvig D.O."/>
            <person name="Powell A.J."/>
            <person name="Tsang A."/>
            <person name="Grigoriev I.V."/>
        </authorList>
    </citation>
    <scope>NUCLEOTIDE SEQUENCE [LARGE SCALE GENOMIC DNA]</scope>
    <source>
        <strain evidence="2 3">CBS 494.80</strain>
    </source>
</reference>
<dbReference type="EMBL" id="JAZHXI010000012">
    <property type="protein sequence ID" value="KAL2065527.1"/>
    <property type="molecule type" value="Genomic_DNA"/>
</dbReference>
<evidence type="ECO:0000313" key="3">
    <source>
        <dbReference type="Proteomes" id="UP001595075"/>
    </source>
</evidence>
<name>A0ABR4C6G2_9HELO</name>
<organism evidence="2 3">
    <name type="scientific">Oculimacula yallundae</name>
    <dbReference type="NCBI Taxonomy" id="86028"/>
    <lineage>
        <taxon>Eukaryota</taxon>
        <taxon>Fungi</taxon>
        <taxon>Dikarya</taxon>
        <taxon>Ascomycota</taxon>
        <taxon>Pezizomycotina</taxon>
        <taxon>Leotiomycetes</taxon>
        <taxon>Helotiales</taxon>
        <taxon>Ploettnerulaceae</taxon>
        <taxon>Oculimacula</taxon>
    </lineage>
</organism>
<evidence type="ECO:0000313" key="2">
    <source>
        <dbReference type="EMBL" id="KAL2065527.1"/>
    </source>
</evidence>
<evidence type="ECO:0000256" key="1">
    <source>
        <dbReference type="SAM" id="SignalP"/>
    </source>
</evidence>
<feature type="signal peptide" evidence="1">
    <location>
        <begin position="1"/>
        <end position="22"/>
    </location>
</feature>
<feature type="chain" id="PRO_5046461259" evidence="1">
    <location>
        <begin position="23"/>
        <end position="91"/>
    </location>
</feature>
<keyword evidence="1" id="KW-0732">Signal</keyword>
<sequence length="91" mass="9344">MVSTSLIISILVAVLAIGLGAAYTTGALDPLIQQIGIMLFKAKAEAERKKLQAQGLKEGQDFVGDQLKGNQQATEVASGLGGSIGGLKKGF</sequence>
<protein>
    <submittedName>
        <fullName evidence="2">Uncharacterized protein</fullName>
    </submittedName>
</protein>
<comment type="caution">
    <text evidence="2">The sequence shown here is derived from an EMBL/GenBank/DDBJ whole genome shotgun (WGS) entry which is preliminary data.</text>
</comment>
<dbReference type="Proteomes" id="UP001595075">
    <property type="component" value="Unassembled WGS sequence"/>
</dbReference>